<keyword evidence="2" id="KW-0812">Transmembrane</keyword>
<dbReference type="Proteomes" id="UP001642409">
    <property type="component" value="Unassembled WGS sequence"/>
</dbReference>
<evidence type="ECO:0000313" key="3">
    <source>
        <dbReference type="EMBL" id="CAI9975078.1"/>
    </source>
</evidence>
<gene>
    <name evidence="3" type="ORF">HINF_LOCUS62723</name>
    <name evidence="4" type="ORF">HINF_LOCUS70444</name>
</gene>
<comment type="caution">
    <text evidence="3">The sequence shown here is derived from an EMBL/GenBank/DDBJ whole genome shotgun (WGS) entry which is preliminary data.</text>
</comment>
<reference evidence="3" key="1">
    <citation type="submission" date="2023-06" db="EMBL/GenBank/DDBJ databases">
        <authorList>
            <person name="Kurt Z."/>
        </authorList>
    </citation>
    <scope>NUCLEOTIDE SEQUENCE</scope>
</reference>
<protein>
    <submittedName>
        <fullName evidence="3">Uncharacterized protein</fullName>
    </submittedName>
</protein>
<organism evidence="3">
    <name type="scientific">Hexamita inflata</name>
    <dbReference type="NCBI Taxonomy" id="28002"/>
    <lineage>
        <taxon>Eukaryota</taxon>
        <taxon>Metamonada</taxon>
        <taxon>Diplomonadida</taxon>
        <taxon>Hexamitidae</taxon>
        <taxon>Hexamitinae</taxon>
        <taxon>Hexamita</taxon>
    </lineage>
</organism>
<feature type="region of interest" description="Disordered" evidence="1">
    <location>
        <begin position="1254"/>
        <end position="1273"/>
    </location>
</feature>
<accession>A0AA86RK34</accession>
<feature type="transmembrane region" description="Helical" evidence="2">
    <location>
        <begin position="43"/>
        <end position="74"/>
    </location>
</feature>
<keyword evidence="2" id="KW-0472">Membrane</keyword>
<evidence type="ECO:0000256" key="2">
    <source>
        <dbReference type="SAM" id="Phobius"/>
    </source>
</evidence>
<feature type="transmembrane region" description="Helical" evidence="2">
    <location>
        <begin position="497"/>
        <end position="517"/>
    </location>
</feature>
<keyword evidence="5" id="KW-1185">Reference proteome</keyword>
<name>A0AA86RK34_9EUKA</name>
<evidence type="ECO:0000313" key="5">
    <source>
        <dbReference type="Proteomes" id="UP001642409"/>
    </source>
</evidence>
<reference evidence="4 5" key="2">
    <citation type="submission" date="2024-07" db="EMBL/GenBank/DDBJ databases">
        <authorList>
            <person name="Akdeniz Z."/>
        </authorList>
    </citation>
    <scope>NUCLEOTIDE SEQUENCE [LARGE SCALE GENOMIC DNA]</scope>
</reference>
<feature type="transmembrane region" description="Helical" evidence="2">
    <location>
        <begin position="1186"/>
        <end position="1205"/>
    </location>
</feature>
<feature type="transmembrane region" description="Helical" evidence="2">
    <location>
        <begin position="529"/>
        <end position="552"/>
    </location>
</feature>
<keyword evidence="2" id="KW-1133">Transmembrane helix</keyword>
<evidence type="ECO:0000313" key="4">
    <source>
        <dbReference type="EMBL" id="CAL6100203.1"/>
    </source>
</evidence>
<feature type="transmembrane region" description="Helical" evidence="2">
    <location>
        <begin position="145"/>
        <end position="171"/>
    </location>
</feature>
<proteinExistence type="predicted"/>
<evidence type="ECO:0000256" key="1">
    <source>
        <dbReference type="SAM" id="MobiDB-lite"/>
    </source>
</evidence>
<dbReference type="AlphaFoldDB" id="A0AA86RK34"/>
<sequence>MINPLWLGVQNVDFLAMINDVESIIGTPTDYKAYMKVPYANPLILFAFLPFVGAVLGCLLCIFACSGACCCSAASRYRKRNKKLQKESHKILVKYGIDAKGALPSSIVADSTQISQEERLQVVQELERQKPLHDKVVKKAKCAKWCWLAWLLSAIIYILSIIFVISGISFFGGMPNAFTKVANEQVTVVTTLLESIAGVADDTLNALYGTNTTVVSELIKNETTFPATLAAFRTDAKLMHSLDNLKGNVSILDGKLVDWLGKILFYPTTGTFQYVTDGQTAINNLLTGFHNLKTTMDGMNATVTSLRTTTVPSSLSGQFGAIPDIPDIPLPAGPTKNILDLLMEGVTLSKWKFSNQIATDFLGSITTIVPFIDILIPRDVSGNPKAGTPSVLTAAGYTVDSLFDMVKNPITGFVDQIADLLQKVHDSEYFNTMLVLKTITFTELSAQLGTPKSAACPYIWCGKINVTSLTDNFGTIPVLSSFKTDSLETLLKKPIPIVYSICLVVPFLILIITALCMGCKKTCCSTCSICCCPFCNCAITILGILLMMLSLVTSGILTPITNSLRSDATNMVDAALKLGQEQSIINPTASFTLPTMTQFTMTPAALNLDLSSISALLSSISVNTTINQLIAPVAQTPATGMMLSMLDLLGVSSVGEIMNNVINWATTQLQTINLNISLANSDLAKMFSRDQLGIMNMLKIGSKTMQQFLHDTINSALGLVLNDNFDIIKVVLNSTALSTKIGAYTSADLKLKIKDLAGFDIDTSLAGITNGLSDLLQQAYCGANIIPDGVRADVSPYVYFGTLSTAYKTAFDSAQSGSVSNPTPPSPVTPTSSLAVEIFESVFISLWLELLADNSALQTTLGNQATLAATSTAASDFILNKLFAAGTDTALPSISTYLTTISTQAVNAETLSAFETRYSACPTNTDRSNSEGVDPMSDYPYTDLINVPAQFQNNLIERKVMTTAVARPTVDIGTLSGQDQIDATAAFVTYQGIGSMYYFHCVYINQLITAAKSLESASPALGVATSNAAGLASAVFSIRTLKTSLVTFNGIIGTTELITTPASAVTTACGASPVVASATPLSPASFLSTFSTDLVNVVKSLFLNVVQTLIDLPSNTYNLFFKAFADVGILTKIKSFVMTIVDEALTLVCGEASPINSAIFGMVPQLMSDSVGAAFGWFDAFSFACYLSFLFMFFGPMCMAFGYNYNRYYNYEKKMSKKYKYKFVFGKEAGHKKRGKKSKQNTELIVANNESGMFQPAHPPTFAPPPQFTSLHE</sequence>
<feature type="compositionally biased region" description="Pro residues" evidence="1">
    <location>
        <begin position="1257"/>
        <end position="1267"/>
    </location>
</feature>
<dbReference type="EMBL" id="CATOUU010001161">
    <property type="protein sequence ID" value="CAI9975078.1"/>
    <property type="molecule type" value="Genomic_DNA"/>
</dbReference>
<dbReference type="EMBL" id="CAXDID020000528">
    <property type="protein sequence ID" value="CAL6100203.1"/>
    <property type="molecule type" value="Genomic_DNA"/>
</dbReference>